<proteinExistence type="predicted"/>
<dbReference type="EMBL" id="LGUS01000170">
    <property type="protein sequence ID" value="KOG33695.1"/>
    <property type="molecule type" value="Genomic_DNA"/>
</dbReference>
<dbReference type="PATRIC" id="fig|67356.5.peg.4559"/>
<dbReference type="Proteomes" id="UP000037251">
    <property type="component" value="Unassembled WGS sequence"/>
</dbReference>
<sequence length="150" mass="16983">MLHKLRDDVQRETAMIEERGDDAEPALGWVLEEVMKLRAEDDQAVKDGKRESDREHELHMIESDLVGLGKPDWLQVGVALGSAQRREMLAKLRQRDQEARNAMAAGREEFVTAAGDWLAGPPPLDGPRGTVRVLPGTRWHCRLRLLRSRS</sequence>
<organism evidence="1 2">
    <name type="scientific">Streptomyces resistomycificus</name>
    <dbReference type="NCBI Taxonomy" id="67356"/>
    <lineage>
        <taxon>Bacteria</taxon>
        <taxon>Bacillati</taxon>
        <taxon>Actinomycetota</taxon>
        <taxon>Actinomycetes</taxon>
        <taxon>Kitasatosporales</taxon>
        <taxon>Streptomycetaceae</taxon>
        <taxon>Streptomyces</taxon>
        <taxon>Streptomyces aurantiacus group</taxon>
    </lineage>
</organism>
<evidence type="ECO:0000313" key="2">
    <source>
        <dbReference type="Proteomes" id="UP000037251"/>
    </source>
</evidence>
<dbReference type="RefSeq" id="WP_053191910.1">
    <property type="nucleotide sequence ID" value="NZ_KQ948997.1"/>
</dbReference>
<evidence type="ECO:0000313" key="1">
    <source>
        <dbReference type="EMBL" id="KOG33695.1"/>
    </source>
</evidence>
<keyword evidence="2" id="KW-1185">Reference proteome</keyword>
<accession>A0A0L8L6E9</accession>
<reference evidence="2" key="1">
    <citation type="submission" date="2015-07" db="EMBL/GenBank/DDBJ databases">
        <authorList>
            <person name="Ju K.-S."/>
            <person name="Doroghazi J.R."/>
            <person name="Metcalf W.W."/>
        </authorList>
    </citation>
    <scope>NUCLEOTIDE SEQUENCE [LARGE SCALE GENOMIC DNA]</scope>
    <source>
        <strain evidence="2">NRRL 2290</strain>
    </source>
</reference>
<dbReference type="AlphaFoldDB" id="A0A0L8L6E9"/>
<name>A0A0L8L6E9_9ACTN</name>
<protein>
    <submittedName>
        <fullName evidence="1">Uncharacterized protein</fullName>
    </submittedName>
</protein>
<comment type="caution">
    <text evidence="1">The sequence shown here is derived from an EMBL/GenBank/DDBJ whole genome shotgun (WGS) entry which is preliminary data.</text>
</comment>
<gene>
    <name evidence="1" type="ORF">ADK37_21455</name>
</gene>